<dbReference type="InterPro" id="IPR004089">
    <property type="entry name" value="MCPsignal_dom"/>
</dbReference>
<feature type="transmembrane region" description="Helical" evidence="3">
    <location>
        <begin position="6"/>
        <end position="27"/>
    </location>
</feature>
<dbReference type="PANTHER" id="PTHR32089">
    <property type="entry name" value="METHYL-ACCEPTING CHEMOTAXIS PROTEIN MCPB"/>
    <property type="match status" value="1"/>
</dbReference>
<keyword evidence="3" id="KW-1133">Transmembrane helix</keyword>
<dbReference type="STRING" id="41431.PCC8801_0763"/>
<proteinExistence type="predicted"/>
<dbReference type="GO" id="GO:0007165">
    <property type="term" value="P:signal transduction"/>
    <property type="evidence" value="ECO:0007669"/>
    <property type="project" value="UniProtKB-KW"/>
</dbReference>
<dbReference type="Proteomes" id="UP000008204">
    <property type="component" value="Chromosome"/>
</dbReference>
<dbReference type="EMBL" id="CP001287">
    <property type="protein sequence ID" value="ACK64845.1"/>
    <property type="molecule type" value="Genomic_DNA"/>
</dbReference>
<dbReference type="eggNOG" id="COG0840">
    <property type="taxonomic scope" value="Bacteria"/>
</dbReference>
<dbReference type="OrthoDB" id="457060at2"/>
<dbReference type="Pfam" id="PF00015">
    <property type="entry name" value="MCPsignal"/>
    <property type="match status" value="1"/>
</dbReference>
<keyword evidence="1 2" id="KW-0807">Transducer</keyword>
<gene>
    <name evidence="5" type="ordered locus">PCC8801_0763</name>
</gene>
<evidence type="ECO:0000256" key="2">
    <source>
        <dbReference type="PROSITE-ProRule" id="PRU00284"/>
    </source>
</evidence>
<dbReference type="SUPFAM" id="SSF58104">
    <property type="entry name" value="Methyl-accepting chemotaxis protein (MCP) signaling domain"/>
    <property type="match status" value="1"/>
</dbReference>
<evidence type="ECO:0000256" key="3">
    <source>
        <dbReference type="SAM" id="Phobius"/>
    </source>
</evidence>
<keyword evidence="3" id="KW-0812">Transmembrane</keyword>
<accession>B7JYH5</accession>
<evidence type="ECO:0000256" key="1">
    <source>
        <dbReference type="ARBA" id="ARBA00023224"/>
    </source>
</evidence>
<feature type="domain" description="Methyl-accepting transducer" evidence="4">
    <location>
        <begin position="188"/>
        <end position="424"/>
    </location>
</feature>
<keyword evidence="3" id="KW-0472">Membrane</keyword>
<protein>
    <submittedName>
        <fullName evidence="5">Methyl-accepting chemotaxis sensory transducer</fullName>
    </submittedName>
</protein>
<dbReference type="KEGG" id="cyp:PCC8801_0763"/>
<dbReference type="PANTHER" id="PTHR32089:SF112">
    <property type="entry name" value="LYSOZYME-LIKE PROTEIN-RELATED"/>
    <property type="match status" value="1"/>
</dbReference>
<dbReference type="HOGENOM" id="CLU_000445_107_27_3"/>
<sequence>MKLMNIINQLRLTVILLVGFSLINVLIMYQQIDRMSDDGTITNYAGIIRGNVQRAIKLELAQKDSDEIQSDIDQMIEILMGNNQSIKLKGVNELAFQSKVKEVKEAWDKLKNTLQVFRENPQTLPELLQKSEEYWEISRQITDTAEEIAKNHVKTTKLIKISIFILNIIVLFIIWRITENIASKLKKSLKTLATSSTEISATIEQQEEAINQQAASVNQTTTTMDELSASSRQSIEQATVAANAAQQVLRLTEKGNESVQETLMGMEDLKEKVAAIAEQTVRLSGQTHQIGNISQVVTELANQTNMLALNAAVEAVKAGEEGKGFSIVASEIRKLADESKKSADQINNLVSEIQNAINITVMVTDEGNKTVKTEMEIAQETAEIFADMEEAINYVVINNQQISLNIQQQDKAIQQVLEAMNNINRAAKETATGINQTKMGTRYLNQASQDLKGLVEK</sequence>
<dbReference type="Gene3D" id="1.10.287.950">
    <property type="entry name" value="Methyl-accepting chemotaxis protein"/>
    <property type="match status" value="1"/>
</dbReference>
<evidence type="ECO:0000259" key="4">
    <source>
        <dbReference type="PROSITE" id="PS50111"/>
    </source>
</evidence>
<organism evidence="5 6">
    <name type="scientific">Rippkaea orientalis (strain PCC 8801 / RF-1)</name>
    <name type="common">Cyanothece sp. (strain PCC 8801)</name>
    <dbReference type="NCBI Taxonomy" id="41431"/>
    <lineage>
        <taxon>Bacteria</taxon>
        <taxon>Bacillati</taxon>
        <taxon>Cyanobacteriota</taxon>
        <taxon>Cyanophyceae</taxon>
        <taxon>Oscillatoriophycideae</taxon>
        <taxon>Chroococcales</taxon>
        <taxon>Aphanothecaceae</taxon>
        <taxon>Rippkaea</taxon>
        <taxon>Rippkaea orientalis</taxon>
    </lineage>
</organism>
<dbReference type="SMART" id="SM00283">
    <property type="entry name" value="MA"/>
    <property type="match status" value="1"/>
</dbReference>
<dbReference type="AlphaFoldDB" id="B7JYH5"/>
<reference evidence="6" key="1">
    <citation type="journal article" date="2011" name="MBio">
        <title>Novel metabolic attributes of the genus Cyanothece, comprising a group of unicellular nitrogen-fixing Cyanobacteria.</title>
        <authorList>
            <person name="Bandyopadhyay A."/>
            <person name="Elvitigala T."/>
            <person name="Welsh E."/>
            <person name="Stockel J."/>
            <person name="Liberton M."/>
            <person name="Min H."/>
            <person name="Sherman L.A."/>
            <person name="Pakrasi H.B."/>
        </authorList>
    </citation>
    <scope>NUCLEOTIDE SEQUENCE [LARGE SCALE GENOMIC DNA]</scope>
    <source>
        <strain evidence="6">PCC 8801</strain>
    </source>
</reference>
<name>B7JYH5_RIPO1</name>
<dbReference type="GO" id="GO:0016020">
    <property type="term" value="C:membrane"/>
    <property type="evidence" value="ECO:0007669"/>
    <property type="project" value="InterPro"/>
</dbReference>
<dbReference type="PROSITE" id="PS50111">
    <property type="entry name" value="CHEMOTAXIS_TRANSDUC_2"/>
    <property type="match status" value="1"/>
</dbReference>
<keyword evidence="6" id="KW-1185">Reference proteome</keyword>
<feature type="transmembrane region" description="Helical" evidence="3">
    <location>
        <begin position="158"/>
        <end position="177"/>
    </location>
</feature>
<evidence type="ECO:0000313" key="5">
    <source>
        <dbReference type="EMBL" id="ACK64845.1"/>
    </source>
</evidence>
<evidence type="ECO:0000313" key="6">
    <source>
        <dbReference type="Proteomes" id="UP000008204"/>
    </source>
</evidence>